<dbReference type="Proteomes" id="UP000242146">
    <property type="component" value="Unassembled WGS sequence"/>
</dbReference>
<dbReference type="InterPro" id="IPR002539">
    <property type="entry name" value="MaoC-like_dom"/>
</dbReference>
<proteinExistence type="predicted"/>
<feature type="domain" description="Peroxisomal multifunctional enzyme type 2-like N-terminal" evidence="2">
    <location>
        <begin position="24"/>
        <end position="157"/>
    </location>
</feature>
<name>A0A1X2GDK6_9FUNG</name>
<keyword evidence="3" id="KW-0413">Isomerase</keyword>
<dbReference type="GO" id="GO:0044594">
    <property type="term" value="F:17-beta-hydroxysteroid dehydrogenase (NAD+) activity"/>
    <property type="evidence" value="ECO:0007669"/>
    <property type="project" value="TreeGrafter"/>
</dbReference>
<dbReference type="GO" id="GO:0003857">
    <property type="term" value="F:(3S)-3-hydroxyacyl-CoA dehydrogenase (NAD+) activity"/>
    <property type="evidence" value="ECO:0007669"/>
    <property type="project" value="TreeGrafter"/>
</dbReference>
<gene>
    <name evidence="3" type="ORF">DM01DRAFT_1408737</name>
</gene>
<feature type="domain" description="MaoC-like" evidence="1">
    <location>
        <begin position="174"/>
        <end position="284"/>
    </location>
</feature>
<dbReference type="PANTHER" id="PTHR13078:SF57">
    <property type="entry name" value="DEHYDRATASE, PUTATIVE (AFU_ORTHOLOGUE AFUA_5G00640)-RELATED"/>
    <property type="match status" value="1"/>
</dbReference>
<dbReference type="Gene3D" id="3.10.129.10">
    <property type="entry name" value="Hotdog Thioesterase"/>
    <property type="match status" value="2"/>
</dbReference>
<evidence type="ECO:0000259" key="2">
    <source>
        <dbReference type="Pfam" id="PF22622"/>
    </source>
</evidence>
<evidence type="ECO:0000313" key="4">
    <source>
        <dbReference type="Proteomes" id="UP000242146"/>
    </source>
</evidence>
<dbReference type="InterPro" id="IPR029069">
    <property type="entry name" value="HotDog_dom_sf"/>
</dbReference>
<dbReference type="GO" id="GO:0016853">
    <property type="term" value="F:isomerase activity"/>
    <property type="evidence" value="ECO:0007669"/>
    <property type="project" value="UniProtKB-KW"/>
</dbReference>
<evidence type="ECO:0000259" key="1">
    <source>
        <dbReference type="Pfam" id="PF01575"/>
    </source>
</evidence>
<dbReference type="STRING" id="101127.A0A1X2GDK6"/>
<accession>A0A1X2GDK6</accession>
<dbReference type="Pfam" id="PF22622">
    <property type="entry name" value="MFE-2_hydrat-2_N"/>
    <property type="match status" value="1"/>
</dbReference>
<dbReference type="SUPFAM" id="SSF54637">
    <property type="entry name" value="Thioesterase/thiol ester dehydrase-isomerase"/>
    <property type="match status" value="2"/>
</dbReference>
<keyword evidence="4" id="KW-1185">Reference proteome</keyword>
<evidence type="ECO:0000313" key="3">
    <source>
        <dbReference type="EMBL" id="ORX51261.1"/>
    </source>
</evidence>
<dbReference type="AlphaFoldDB" id="A0A1X2GDK6"/>
<dbReference type="GO" id="GO:0006635">
    <property type="term" value="P:fatty acid beta-oxidation"/>
    <property type="evidence" value="ECO:0007669"/>
    <property type="project" value="TreeGrafter"/>
</dbReference>
<dbReference type="GO" id="GO:0004300">
    <property type="term" value="F:enoyl-CoA hydratase activity"/>
    <property type="evidence" value="ECO:0007669"/>
    <property type="project" value="TreeGrafter"/>
</dbReference>
<dbReference type="Pfam" id="PF01575">
    <property type="entry name" value="MaoC_dehydratas"/>
    <property type="match status" value="1"/>
</dbReference>
<protein>
    <submittedName>
        <fullName evidence="3">Thioesterase/thiol ester dehydrase-isomerase</fullName>
    </submittedName>
</protein>
<dbReference type="OrthoDB" id="60204at2759"/>
<comment type="caution">
    <text evidence="3">The sequence shown here is derived from an EMBL/GenBank/DDBJ whole genome shotgun (WGS) entry which is preliminary data.</text>
</comment>
<dbReference type="InterPro" id="IPR054357">
    <property type="entry name" value="MFE-2_N"/>
</dbReference>
<dbReference type="PANTHER" id="PTHR13078">
    <property type="entry name" value="PEROXISOMAL MULTIFUNCTIONAL ENZYME TYPE 2-RELATED"/>
    <property type="match status" value="1"/>
</dbReference>
<organism evidence="3 4">
    <name type="scientific">Hesseltinella vesiculosa</name>
    <dbReference type="NCBI Taxonomy" id="101127"/>
    <lineage>
        <taxon>Eukaryota</taxon>
        <taxon>Fungi</taxon>
        <taxon>Fungi incertae sedis</taxon>
        <taxon>Mucoromycota</taxon>
        <taxon>Mucoromycotina</taxon>
        <taxon>Mucoromycetes</taxon>
        <taxon>Mucorales</taxon>
        <taxon>Cunninghamellaceae</taxon>
        <taxon>Hesseltinella</taxon>
    </lineage>
</organism>
<dbReference type="GO" id="GO:0005777">
    <property type="term" value="C:peroxisome"/>
    <property type="evidence" value="ECO:0007669"/>
    <property type="project" value="TreeGrafter"/>
</dbReference>
<dbReference type="EMBL" id="MCGT01000021">
    <property type="protein sequence ID" value="ORX51261.1"/>
    <property type="molecule type" value="Genomic_DNA"/>
</dbReference>
<dbReference type="CDD" id="cd03448">
    <property type="entry name" value="HDE_HSD"/>
    <property type="match status" value="1"/>
</dbReference>
<sequence>MPEGYKVDVEKAVGHKSQQRVSCNRRDFLLYALGVGVPETDLKYLFELRPDFSVVPSYPLVLGLKGDSSDVVSFANRKDGPIPGIPAYDPSKIVHGEQSLEVIHPWPLTGGSFISESTIIGVYDKGSGMVIEQQVDLYGEKDKKHYSRMIGKTFVRGYGGWNGPKGPKATSYKPPQRAPDATHVFATNTKSAILYRLSGDYNPLHIDTDLAPKVGFKSPILHGLATFSSSCFGIVKELAGNDASRFKSMEARFAAPVYPGETIETYMWKADSKEPGTQGIIFVAKVKERDLVVVNNGYAVIYKESQSKL</sequence>
<reference evidence="3 4" key="1">
    <citation type="submission" date="2016-07" db="EMBL/GenBank/DDBJ databases">
        <title>Pervasive Adenine N6-methylation of Active Genes in Fungi.</title>
        <authorList>
            <consortium name="DOE Joint Genome Institute"/>
            <person name="Mondo S.J."/>
            <person name="Dannebaum R.O."/>
            <person name="Kuo R.C."/>
            <person name="Labutti K."/>
            <person name="Haridas S."/>
            <person name="Kuo A."/>
            <person name="Salamov A."/>
            <person name="Ahrendt S.R."/>
            <person name="Lipzen A."/>
            <person name="Sullivan W."/>
            <person name="Andreopoulos W.B."/>
            <person name="Clum A."/>
            <person name="Lindquist E."/>
            <person name="Daum C."/>
            <person name="Ramamoorthy G.K."/>
            <person name="Gryganskyi A."/>
            <person name="Culley D."/>
            <person name="Magnuson J.K."/>
            <person name="James T.Y."/>
            <person name="O'Malley M.A."/>
            <person name="Stajich J.E."/>
            <person name="Spatafora J.W."/>
            <person name="Visel A."/>
            <person name="Grigoriev I.V."/>
        </authorList>
    </citation>
    <scope>NUCLEOTIDE SEQUENCE [LARGE SCALE GENOMIC DNA]</scope>
    <source>
        <strain evidence="3 4">NRRL 3301</strain>
    </source>
</reference>